<dbReference type="RefSeq" id="WP_149674287.1">
    <property type="nucleotide sequence ID" value="NZ_VTUZ01000032.1"/>
</dbReference>
<name>A0A5B0GK90_9BURK</name>
<organism evidence="2 3">
    <name type="scientific">Paraburkholderia panacisoli</name>
    <dbReference type="NCBI Taxonomy" id="2603818"/>
    <lineage>
        <taxon>Bacteria</taxon>
        <taxon>Pseudomonadati</taxon>
        <taxon>Pseudomonadota</taxon>
        <taxon>Betaproteobacteria</taxon>
        <taxon>Burkholderiales</taxon>
        <taxon>Burkholderiaceae</taxon>
        <taxon>Paraburkholderia</taxon>
    </lineage>
</organism>
<protein>
    <submittedName>
        <fullName evidence="2">DUF2964 family protein</fullName>
    </submittedName>
</protein>
<dbReference type="EMBL" id="VTUZ01000032">
    <property type="protein sequence ID" value="KAA1003883.1"/>
    <property type="molecule type" value="Genomic_DNA"/>
</dbReference>
<feature type="transmembrane region" description="Helical" evidence="1">
    <location>
        <begin position="25"/>
        <end position="48"/>
    </location>
</feature>
<sequence>MEQKRVRSADEEEERRKVIRGKVRIGLAAFGTLAAVAGIGVVINGGLYFNTTKVLVGVAIIVVSTILYVTMLFVSRND</sequence>
<keyword evidence="1" id="KW-0812">Transmembrane</keyword>
<dbReference type="Proteomes" id="UP000325273">
    <property type="component" value="Unassembled WGS sequence"/>
</dbReference>
<evidence type="ECO:0000256" key="1">
    <source>
        <dbReference type="SAM" id="Phobius"/>
    </source>
</evidence>
<dbReference type="InterPro" id="IPR021347">
    <property type="entry name" value="DUF2964"/>
</dbReference>
<accession>A0A5B0GK90</accession>
<reference evidence="2 3" key="1">
    <citation type="submission" date="2019-08" db="EMBL/GenBank/DDBJ databases">
        <title>Paraburkholderia sp. DCY113.</title>
        <authorList>
            <person name="Kang J."/>
        </authorList>
    </citation>
    <scope>NUCLEOTIDE SEQUENCE [LARGE SCALE GENOMIC DNA]</scope>
    <source>
        <strain evidence="2 3">DCY113</strain>
    </source>
</reference>
<proteinExistence type="predicted"/>
<keyword evidence="1" id="KW-1133">Transmembrane helix</keyword>
<feature type="transmembrane region" description="Helical" evidence="1">
    <location>
        <begin position="54"/>
        <end position="74"/>
    </location>
</feature>
<evidence type="ECO:0000313" key="3">
    <source>
        <dbReference type="Proteomes" id="UP000325273"/>
    </source>
</evidence>
<keyword evidence="1" id="KW-0472">Membrane</keyword>
<gene>
    <name evidence="2" type="ORF">FVF58_34990</name>
</gene>
<dbReference type="Pfam" id="PF11177">
    <property type="entry name" value="DUF2964"/>
    <property type="match status" value="1"/>
</dbReference>
<evidence type="ECO:0000313" key="2">
    <source>
        <dbReference type="EMBL" id="KAA1003883.1"/>
    </source>
</evidence>
<comment type="caution">
    <text evidence="2">The sequence shown here is derived from an EMBL/GenBank/DDBJ whole genome shotgun (WGS) entry which is preliminary data.</text>
</comment>
<dbReference type="AlphaFoldDB" id="A0A5B0GK90"/>
<keyword evidence="3" id="KW-1185">Reference proteome</keyword>